<evidence type="ECO:0008006" key="5">
    <source>
        <dbReference type="Google" id="ProtNLM"/>
    </source>
</evidence>
<name>A0A7W8E305_9BACT</name>
<dbReference type="AlphaFoldDB" id="A0A7W8E305"/>
<dbReference type="InterPro" id="IPR027304">
    <property type="entry name" value="Trigger_fact/SurA_dom_sf"/>
</dbReference>
<evidence type="ECO:0000256" key="1">
    <source>
        <dbReference type="ARBA" id="ARBA00022729"/>
    </source>
</evidence>
<keyword evidence="4" id="KW-1185">Reference proteome</keyword>
<dbReference type="RefSeq" id="WP_184213436.1">
    <property type="nucleotide sequence ID" value="NZ_JACHIP010000001.1"/>
</dbReference>
<organism evidence="3 4">
    <name type="scientific">Granulicella aggregans</name>
    <dbReference type="NCBI Taxonomy" id="474949"/>
    <lineage>
        <taxon>Bacteria</taxon>
        <taxon>Pseudomonadati</taxon>
        <taxon>Acidobacteriota</taxon>
        <taxon>Terriglobia</taxon>
        <taxon>Terriglobales</taxon>
        <taxon>Acidobacteriaceae</taxon>
        <taxon>Granulicella</taxon>
    </lineage>
</organism>
<proteinExistence type="predicted"/>
<feature type="chain" id="PRO_5030703003" description="SurA-like protein" evidence="2">
    <location>
        <begin position="27"/>
        <end position="248"/>
    </location>
</feature>
<evidence type="ECO:0000313" key="4">
    <source>
        <dbReference type="Proteomes" id="UP000540989"/>
    </source>
</evidence>
<gene>
    <name evidence="3" type="ORF">HDF16_000339</name>
</gene>
<feature type="signal peptide" evidence="2">
    <location>
        <begin position="1"/>
        <end position="26"/>
    </location>
</feature>
<comment type="caution">
    <text evidence="3">The sequence shown here is derived from an EMBL/GenBank/DDBJ whole genome shotgun (WGS) entry which is preliminary data.</text>
</comment>
<protein>
    <recommendedName>
        <fullName evidence="5">SurA-like protein</fullName>
    </recommendedName>
</protein>
<accession>A0A7W8E305</accession>
<sequence>MKDSEANLLRVAVPMGLMLLCVPMLAQNAAEAKSQSTAAKDAGATQLDRVVGIVNGDLILESDVDEERRFAVFQPYSEPTGSFSRDQAIQRLIDRTLILQQAREQPRKPITDTEVQANLADLRKDILACKQYKCETPEGWHQFLKDNGFTEEELLRHWRDRMETLQFIEDRFRMGIRISDQEVQDYYTKTLLPKYAARKATAPKLDSISDRIREILLQEQVSALLEDWLKALRASGDVRMVTADEVTR</sequence>
<evidence type="ECO:0000256" key="2">
    <source>
        <dbReference type="SAM" id="SignalP"/>
    </source>
</evidence>
<reference evidence="3 4" key="1">
    <citation type="submission" date="2020-08" db="EMBL/GenBank/DDBJ databases">
        <title>Genomic Encyclopedia of Type Strains, Phase IV (KMG-V): Genome sequencing to study the core and pangenomes of soil and plant-associated prokaryotes.</title>
        <authorList>
            <person name="Whitman W."/>
        </authorList>
    </citation>
    <scope>NUCLEOTIDE SEQUENCE [LARGE SCALE GENOMIC DNA]</scope>
    <source>
        <strain evidence="3 4">M8UP14</strain>
    </source>
</reference>
<keyword evidence="1 2" id="KW-0732">Signal</keyword>
<dbReference type="Gene3D" id="1.10.4030.10">
    <property type="entry name" value="Porin chaperone SurA, peptide-binding domain"/>
    <property type="match status" value="1"/>
</dbReference>
<dbReference type="PANTHER" id="PTHR47637">
    <property type="entry name" value="CHAPERONE SURA"/>
    <property type="match status" value="1"/>
</dbReference>
<dbReference type="InterPro" id="IPR050280">
    <property type="entry name" value="OMP_Chaperone_SurA"/>
</dbReference>
<evidence type="ECO:0000313" key="3">
    <source>
        <dbReference type="EMBL" id="MBB5055670.1"/>
    </source>
</evidence>
<dbReference type="SUPFAM" id="SSF109998">
    <property type="entry name" value="Triger factor/SurA peptide-binding domain-like"/>
    <property type="match status" value="1"/>
</dbReference>
<dbReference type="Proteomes" id="UP000540989">
    <property type="component" value="Unassembled WGS sequence"/>
</dbReference>
<dbReference type="EMBL" id="JACHIP010000001">
    <property type="protein sequence ID" value="MBB5055670.1"/>
    <property type="molecule type" value="Genomic_DNA"/>
</dbReference>
<dbReference type="PANTHER" id="PTHR47637:SF1">
    <property type="entry name" value="CHAPERONE SURA"/>
    <property type="match status" value="1"/>
</dbReference>